<dbReference type="Proteomes" id="UP001190700">
    <property type="component" value="Unassembled WGS sequence"/>
</dbReference>
<evidence type="ECO:0000313" key="1">
    <source>
        <dbReference type="EMBL" id="KAK3277341.1"/>
    </source>
</evidence>
<dbReference type="AlphaFoldDB" id="A0AAE0GH49"/>
<proteinExistence type="predicted"/>
<dbReference type="EMBL" id="LGRX02006149">
    <property type="protein sequence ID" value="KAK3277341.1"/>
    <property type="molecule type" value="Genomic_DNA"/>
</dbReference>
<gene>
    <name evidence="1" type="ORF">CYMTET_14643</name>
</gene>
<comment type="caution">
    <text evidence="1">The sequence shown here is derived from an EMBL/GenBank/DDBJ whole genome shotgun (WGS) entry which is preliminary data.</text>
</comment>
<organism evidence="1 2">
    <name type="scientific">Cymbomonas tetramitiformis</name>
    <dbReference type="NCBI Taxonomy" id="36881"/>
    <lineage>
        <taxon>Eukaryota</taxon>
        <taxon>Viridiplantae</taxon>
        <taxon>Chlorophyta</taxon>
        <taxon>Pyramimonadophyceae</taxon>
        <taxon>Pyramimonadales</taxon>
        <taxon>Pyramimonadaceae</taxon>
        <taxon>Cymbomonas</taxon>
    </lineage>
</organism>
<evidence type="ECO:0000313" key="2">
    <source>
        <dbReference type="Proteomes" id="UP001190700"/>
    </source>
</evidence>
<reference evidence="1 2" key="1">
    <citation type="journal article" date="2015" name="Genome Biol. Evol.">
        <title>Comparative Genomics of a Bacterivorous Green Alga Reveals Evolutionary Causalities and Consequences of Phago-Mixotrophic Mode of Nutrition.</title>
        <authorList>
            <person name="Burns J.A."/>
            <person name="Paasch A."/>
            <person name="Narechania A."/>
            <person name="Kim E."/>
        </authorList>
    </citation>
    <scope>NUCLEOTIDE SEQUENCE [LARGE SCALE GENOMIC DNA]</scope>
    <source>
        <strain evidence="1 2">PLY_AMNH</strain>
    </source>
</reference>
<name>A0AAE0GH49_9CHLO</name>
<accession>A0AAE0GH49</accession>
<keyword evidence="2" id="KW-1185">Reference proteome</keyword>
<sequence>MVAAALLSGTLSALFDKELVQKRQQHYQRLDVTQASYLEGCRRAAAAERHSKEWASRWCWGSAVRGPAGPPGATVEVILLWNVN</sequence>
<protein>
    <submittedName>
        <fullName evidence="1">Uncharacterized protein</fullName>
    </submittedName>
</protein>